<name>A0AAE9CJX5_9CAUD</name>
<proteinExistence type="predicted"/>
<reference evidence="1" key="1">
    <citation type="submission" date="2021-11" db="EMBL/GenBank/DDBJ databases">
        <authorList>
            <person name="Sousa J."/>
            <person name="Sillankorva S."/>
            <person name="Faustino A."/>
            <person name="Carvalho C."/>
        </authorList>
    </citation>
    <scope>NUCLEOTIDE SEQUENCE</scope>
</reference>
<evidence type="ECO:0000313" key="2">
    <source>
        <dbReference type="Proteomes" id="UP000829649"/>
    </source>
</evidence>
<gene>
    <name evidence="1" type="ORF">vBKpnSCarvaje_0034</name>
</gene>
<evidence type="ECO:0000313" key="1">
    <source>
        <dbReference type="EMBL" id="UJQ43998.1"/>
    </source>
</evidence>
<reference evidence="1" key="2">
    <citation type="journal article" date="2022" name="Curr. Genet.">
        <title>Suggestion for a new bacteriophage genus for the Klebsiella pneumoniae phage vB_KpnS-Carvaje.</title>
        <authorList>
            <person name="Sousa J.C."/>
            <person name="Sillankorva S."/>
            <person name="Faustino A."/>
            <person name="Carvalho C.M."/>
        </authorList>
    </citation>
    <scope>NUCLEOTIDE SEQUENCE</scope>
</reference>
<sequence>MCDLESVFEVRSGMNSAPGSGEREGGMYSSFELAKEHAEKVIERINQFDNILWKSDDRAEGEYYWVEINEYDVIYPGQE</sequence>
<accession>A0AAE9CJX5</accession>
<keyword evidence="2" id="KW-1185">Reference proteome</keyword>
<organism evidence="1 2">
    <name type="scientific">Klebsiella phage vB_KpnS-Carvaje</name>
    <dbReference type="NCBI Taxonomy" id="2900314"/>
    <lineage>
        <taxon>Viruses</taxon>
        <taxon>Duplodnaviria</taxon>
        <taxon>Heunggongvirae</taxon>
        <taxon>Uroviricota</taxon>
        <taxon>Caudoviricetes</taxon>
        <taxon>Carvajevirus</taxon>
        <taxon>Carvajevirus carvaje</taxon>
    </lineage>
</organism>
<protein>
    <submittedName>
        <fullName evidence="1">Uncharacterized protein</fullName>
    </submittedName>
</protein>
<dbReference type="Proteomes" id="UP000829649">
    <property type="component" value="Segment"/>
</dbReference>
<dbReference type="EMBL" id="OL604152">
    <property type="protein sequence ID" value="UJQ43998.1"/>
    <property type="molecule type" value="Genomic_DNA"/>
</dbReference>